<evidence type="ECO:0000256" key="2">
    <source>
        <dbReference type="ARBA" id="ARBA00022816"/>
    </source>
</evidence>
<proteinExistence type="inferred from homology"/>
<accession>A0A1E3QSN6</accession>
<dbReference type="Pfam" id="PF04121">
    <property type="entry name" value="Nup84_Nup100"/>
    <property type="match status" value="1"/>
</dbReference>
<keyword evidence="2" id="KW-0509">mRNA transport</keyword>
<keyword evidence="7" id="KW-0472">Membrane</keyword>
<evidence type="ECO:0000256" key="5">
    <source>
        <dbReference type="ARBA" id="ARBA00023132"/>
    </source>
</evidence>
<dbReference type="Gene3D" id="1.20.190.50">
    <property type="match status" value="1"/>
</dbReference>
<protein>
    <recommendedName>
        <fullName evidence="7">Nuclear pore complex protein</fullName>
    </recommendedName>
</protein>
<keyword evidence="9" id="KW-1185">Reference proteome</keyword>
<comment type="function">
    <text evidence="7">Functions as a component of the nuclear pore complex (NPC).</text>
</comment>
<dbReference type="STRING" id="984486.A0A1E3QSN6"/>
<dbReference type="AlphaFoldDB" id="A0A1E3QSN6"/>
<dbReference type="Gene3D" id="1.10.3450.20">
    <property type="match status" value="1"/>
</dbReference>
<keyword evidence="6 7" id="KW-0539">Nucleus</keyword>
<evidence type="ECO:0000256" key="4">
    <source>
        <dbReference type="ARBA" id="ARBA00023010"/>
    </source>
</evidence>
<dbReference type="InterPro" id="IPR007252">
    <property type="entry name" value="Nup84/Nup107"/>
</dbReference>
<dbReference type="GO" id="GO:0000973">
    <property type="term" value="P:post-transcriptional tethering of RNA polymerase II gene DNA at nuclear periphery"/>
    <property type="evidence" value="ECO:0007669"/>
    <property type="project" value="TreeGrafter"/>
</dbReference>
<name>A0A1E3QSN6_9ASCO</name>
<reference evidence="9" key="1">
    <citation type="submission" date="2016-05" db="EMBL/GenBank/DDBJ databases">
        <title>Comparative genomics of biotechnologically important yeasts.</title>
        <authorList>
            <consortium name="DOE Joint Genome Institute"/>
            <person name="Riley R."/>
            <person name="Haridas S."/>
            <person name="Wolfe K.H."/>
            <person name="Lopes M.R."/>
            <person name="Hittinger C.T."/>
            <person name="Goker M."/>
            <person name="Salamov A."/>
            <person name="Wisecaver J."/>
            <person name="Long T.M."/>
            <person name="Aerts A.L."/>
            <person name="Barry K."/>
            <person name="Choi C."/>
            <person name="Clum A."/>
            <person name="Coughlan A.Y."/>
            <person name="Deshpande S."/>
            <person name="Douglass A.P."/>
            <person name="Hanson S.J."/>
            <person name="Klenk H.-P."/>
            <person name="Labutti K."/>
            <person name="Lapidus A."/>
            <person name="Lindquist E."/>
            <person name="Lipzen A."/>
            <person name="Meier-Kolthoff J.P."/>
            <person name="Ohm R.A."/>
            <person name="Otillar R.P."/>
            <person name="Pangilinan J."/>
            <person name="Peng Y."/>
            <person name="Rokas A."/>
            <person name="Rosa C.A."/>
            <person name="Scheuner C."/>
            <person name="Sibirny A.A."/>
            <person name="Slot J.C."/>
            <person name="Stielow J.B."/>
            <person name="Sun H."/>
            <person name="Kurtzman C.P."/>
            <person name="Blackwell M."/>
            <person name="Grigoriev I.V."/>
            <person name="Jeffries T.W."/>
        </authorList>
    </citation>
    <scope>NUCLEOTIDE SEQUENCE [LARGE SCALE GENOMIC DNA]</scope>
    <source>
        <strain evidence="9">NRRL Y-12698</strain>
    </source>
</reference>
<comment type="subcellular location">
    <subcellularLocation>
        <location evidence="7">Nucleus</location>
        <location evidence="7">Nuclear pore complex</location>
    </subcellularLocation>
    <subcellularLocation>
        <location evidence="7">Nucleus membrane</location>
    </subcellularLocation>
</comment>
<dbReference type="Proteomes" id="UP000094336">
    <property type="component" value="Unassembled WGS sequence"/>
</dbReference>
<evidence type="ECO:0000313" key="8">
    <source>
        <dbReference type="EMBL" id="ODQ80680.1"/>
    </source>
</evidence>
<gene>
    <name evidence="8" type="ORF">BABINDRAFT_160917</name>
</gene>
<dbReference type="GO" id="GO:0031080">
    <property type="term" value="C:nuclear pore outer ring"/>
    <property type="evidence" value="ECO:0007669"/>
    <property type="project" value="TreeGrafter"/>
</dbReference>
<evidence type="ECO:0000256" key="6">
    <source>
        <dbReference type="ARBA" id="ARBA00023242"/>
    </source>
</evidence>
<comment type="subunit">
    <text evidence="7">Part of the nuclear pore complex (NPC).</text>
</comment>
<keyword evidence="1 7" id="KW-0813">Transport</keyword>
<dbReference type="GeneID" id="30146388"/>
<organism evidence="8 9">
    <name type="scientific">Babjeviella inositovora NRRL Y-12698</name>
    <dbReference type="NCBI Taxonomy" id="984486"/>
    <lineage>
        <taxon>Eukaryota</taxon>
        <taxon>Fungi</taxon>
        <taxon>Dikarya</taxon>
        <taxon>Ascomycota</taxon>
        <taxon>Saccharomycotina</taxon>
        <taxon>Pichiomycetes</taxon>
        <taxon>Serinales incertae sedis</taxon>
        <taxon>Babjeviella</taxon>
    </lineage>
</organism>
<dbReference type="GO" id="GO:0031965">
    <property type="term" value="C:nuclear membrane"/>
    <property type="evidence" value="ECO:0007669"/>
    <property type="project" value="UniProtKB-SubCell"/>
</dbReference>
<keyword evidence="3" id="KW-0653">Protein transport</keyword>
<dbReference type="GO" id="GO:0006406">
    <property type="term" value="P:mRNA export from nucleus"/>
    <property type="evidence" value="ECO:0007669"/>
    <property type="project" value="TreeGrafter"/>
</dbReference>
<dbReference type="GO" id="GO:0017056">
    <property type="term" value="F:structural constituent of nuclear pore"/>
    <property type="evidence" value="ECO:0007669"/>
    <property type="project" value="UniProtKB-UniRule"/>
</dbReference>
<evidence type="ECO:0000256" key="7">
    <source>
        <dbReference type="RuleBase" id="RU365072"/>
    </source>
</evidence>
<sequence length="739" mass="82782">MSTLLMTQLSQGTPESSEVVSQFGEALLGFRLNPLADPFDLLRSFKSIAAEQAYKSDTTDAAFTNWELETKLWHLVELLVGVRRHPSDVKVAAFSFSSNAVHQENFLADNKELREIWTIISWLNDNASQDLIDDLDSLKWFRTKMKLTNSTGLQKSNVVSHLDSDAPLRERMRDIDATDHVDDEAAFAHIYALLQRNQIQQAIEAAQTTNNWTLGMILAGVQVYVDPAVDVGFLQDGAQPSGNKHKALWRRAVFQLSRDDKLPESERAIYAFLSGDVAVSSHHEWETHVLLHANCIFQTATEDFLIRSGRVPSKDLSIPLPKPVLMNISLVLNALSESSDPAVRQQCQHPLRVLMGSVMIDQVSTIVGSSLKAFTASNLTVLTKEPYLLRVLTHLCVFLHTIDPAYVDQDNFVTLLTLFASRLCSQGLVEHLPVYVSYLPELEARKIYSFFLTKIAPAARVHQLHQARLLGLPIENIMKATVSRAFEDTAHLYDAACAAQIAIDSPLQDVDSHDAYLCSTVEWFLLANMHADAISAIIALARRLLLAGKVNALRKFTRENSLQKLLKTADLDNFIGITESITTQAELDELAQYDQLMAVFELLNEWDSTAKLLQAKLAWTAAPVVASSKTLCVALHRLILEWMRDLAASLEDAGMLHELRSLYAPHLTFELQRVLVQIGTRSDDATYLDNALELIELVADEKYKLFQLFRNCGRLREFMTKSGEVAVLALKNGERGLYR</sequence>
<keyword evidence="4 7" id="KW-0811">Translocation</keyword>
<dbReference type="GO" id="GO:0006606">
    <property type="term" value="P:protein import into nucleus"/>
    <property type="evidence" value="ECO:0007669"/>
    <property type="project" value="TreeGrafter"/>
</dbReference>
<comment type="similarity">
    <text evidence="7">Belongs to the nucleoporin Nup84/Nup107 family.</text>
</comment>
<keyword evidence="5 7" id="KW-0906">Nuclear pore complex</keyword>
<evidence type="ECO:0000256" key="3">
    <source>
        <dbReference type="ARBA" id="ARBA00022927"/>
    </source>
</evidence>
<dbReference type="PANTHER" id="PTHR13003:SF2">
    <property type="entry name" value="NUCLEAR PORE COMPLEX PROTEIN NUP107"/>
    <property type="match status" value="1"/>
</dbReference>
<evidence type="ECO:0000313" key="9">
    <source>
        <dbReference type="Proteomes" id="UP000094336"/>
    </source>
</evidence>
<dbReference type="PANTHER" id="PTHR13003">
    <property type="entry name" value="NUP107-RELATED"/>
    <property type="match status" value="1"/>
</dbReference>
<dbReference type="OrthoDB" id="3098at2759"/>
<evidence type="ECO:0000256" key="1">
    <source>
        <dbReference type="ARBA" id="ARBA00022448"/>
    </source>
</evidence>
<dbReference type="RefSeq" id="XP_018986008.1">
    <property type="nucleotide sequence ID" value="XM_019128535.1"/>
</dbReference>
<dbReference type="EMBL" id="KV454429">
    <property type="protein sequence ID" value="ODQ80680.1"/>
    <property type="molecule type" value="Genomic_DNA"/>
</dbReference>